<proteinExistence type="predicted"/>
<protein>
    <submittedName>
        <fullName evidence="2">Uncharacterized protein</fullName>
    </submittedName>
</protein>
<dbReference type="AlphaFoldDB" id="A0AB34GLL3"/>
<dbReference type="Proteomes" id="UP001159641">
    <property type="component" value="Unassembled WGS sequence"/>
</dbReference>
<sequence>MGAFSRPRASGGDLRDHLQGTFFYPLPGSAPFRLYPFGKVAFGIGFWFRFGLEVGSERGGKQRPLSTTWTSAPAPLSPEEEWRSYSEGPLSLNMPQ</sequence>
<evidence type="ECO:0000313" key="3">
    <source>
        <dbReference type="Proteomes" id="UP001159641"/>
    </source>
</evidence>
<accession>A0AB34GLL3</accession>
<comment type="caution">
    <text evidence="2">The sequence shown here is derived from an EMBL/GenBank/DDBJ whole genome shotgun (WGS) entry which is preliminary data.</text>
</comment>
<organism evidence="2 3">
    <name type="scientific">Eschrichtius robustus</name>
    <name type="common">California gray whale</name>
    <name type="synonym">Eschrichtius gibbosus</name>
    <dbReference type="NCBI Taxonomy" id="9764"/>
    <lineage>
        <taxon>Eukaryota</taxon>
        <taxon>Metazoa</taxon>
        <taxon>Chordata</taxon>
        <taxon>Craniata</taxon>
        <taxon>Vertebrata</taxon>
        <taxon>Euteleostomi</taxon>
        <taxon>Mammalia</taxon>
        <taxon>Eutheria</taxon>
        <taxon>Laurasiatheria</taxon>
        <taxon>Artiodactyla</taxon>
        <taxon>Whippomorpha</taxon>
        <taxon>Cetacea</taxon>
        <taxon>Mysticeti</taxon>
        <taxon>Eschrichtiidae</taxon>
        <taxon>Eschrichtius</taxon>
    </lineage>
</organism>
<reference evidence="2 3" key="1">
    <citation type="submission" date="2022-11" db="EMBL/GenBank/DDBJ databases">
        <title>Whole genome sequence of Eschrichtius robustus ER-17-0199.</title>
        <authorList>
            <person name="Bruniche-Olsen A."/>
            <person name="Black A.N."/>
            <person name="Fields C.J."/>
            <person name="Walden K."/>
            <person name="Dewoody J.A."/>
        </authorList>
    </citation>
    <scope>NUCLEOTIDE SEQUENCE [LARGE SCALE GENOMIC DNA]</scope>
    <source>
        <strain evidence="2">ER-17-0199</strain>
        <tissue evidence="2">Blubber</tissue>
    </source>
</reference>
<evidence type="ECO:0000256" key="1">
    <source>
        <dbReference type="SAM" id="MobiDB-lite"/>
    </source>
</evidence>
<feature type="region of interest" description="Disordered" evidence="1">
    <location>
        <begin position="57"/>
        <end position="96"/>
    </location>
</feature>
<feature type="non-terminal residue" evidence="2">
    <location>
        <position position="96"/>
    </location>
</feature>
<name>A0AB34GLL3_ESCRO</name>
<dbReference type="EMBL" id="JAIQCJ010002214">
    <property type="protein sequence ID" value="KAJ8779590.1"/>
    <property type="molecule type" value="Genomic_DNA"/>
</dbReference>
<gene>
    <name evidence="2" type="ORF">J1605_012474</name>
</gene>
<evidence type="ECO:0000313" key="2">
    <source>
        <dbReference type="EMBL" id="KAJ8779590.1"/>
    </source>
</evidence>
<keyword evidence="3" id="KW-1185">Reference proteome</keyword>